<evidence type="ECO:0008006" key="3">
    <source>
        <dbReference type="Google" id="ProtNLM"/>
    </source>
</evidence>
<dbReference type="InterPro" id="IPR052654">
    <property type="entry name" value="CS_Sulfotransferase"/>
</dbReference>
<organism evidence="1 2">
    <name type="scientific">Potamilus streckersoni</name>
    <dbReference type="NCBI Taxonomy" id="2493646"/>
    <lineage>
        <taxon>Eukaryota</taxon>
        <taxon>Metazoa</taxon>
        <taxon>Spiralia</taxon>
        <taxon>Lophotrochozoa</taxon>
        <taxon>Mollusca</taxon>
        <taxon>Bivalvia</taxon>
        <taxon>Autobranchia</taxon>
        <taxon>Heteroconchia</taxon>
        <taxon>Palaeoheterodonta</taxon>
        <taxon>Unionida</taxon>
        <taxon>Unionoidea</taxon>
        <taxon>Unionidae</taxon>
        <taxon>Ambleminae</taxon>
        <taxon>Lampsilini</taxon>
        <taxon>Potamilus</taxon>
    </lineage>
</organism>
<dbReference type="PANTHER" id="PTHR15723">
    <property type="entry name" value="CARBOHYDRATE SULFOTRANSFERASE 15"/>
    <property type="match status" value="1"/>
</dbReference>
<dbReference type="PANTHER" id="PTHR15723:SF0">
    <property type="entry name" value="CARBOHYDRATE SULFOTRANSFERASE 15"/>
    <property type="match status" value="1"/>
</dbReference>
<dbReference type="Proteomes" id="UP001195483">
    <property type="component" value="Unassembled WGS sequence"/>
</dbReference>
<keyword evidence="2" id="KW-1185">Reference proteome</keyword>
<protein>
    <recommendedName>
        <fullName evidence="3">Sulfotransferase</fullName>
    </recommendedName>
</protein>
<dbReference type="SUPFAM" id="SSF52540">
    <property type="entry name" value="P-loop containing nucleoside triphosphate hydrolases"/>
    <property type="match status" value="1"/>
</dbReference>
<reference evidence="1" key="2">
    <citation type="journal article" date="2021" name="Genome Biol. Evol.">
        <title>Developing a high-quality reference genome for a parasitic bivalve with doubly uniparental inheritance (Bivalvia: Unionida).</title>
        <authorList>
            <person name="Smith C.H."/>
        </authorList>
    </citation>
    <scope>NUCLEOTIDE SEQUENCE</scope>
    <source>
        <strain evidence="1">CHS0354</strain>
        <tissue evidence="1">Mantle</tissue>
    </source>
</reference>
<evidence type="ECO:0000313" key="1">
    <source>
        <dbReference type="EMBL" id="KAK3577379.1"/>
    </source>
</evidence>
<proteinExistence type="predicted"/>
<evidence type="ECO:0000313" key="2">
    <source>
        <dbReference type="Proteomes" id="UP001195483"/>
    </source>
</evidence>
<dbReference type="AlphaFoldDB" id="A0AAE0VGS7"/>
<dbReference type="EMBL" id="JAEAOA010000557">
    <property type="protein sequence ID" value="KAK3577379.1"/>
    <property type="molecule type" value="Genomic_DNA"/>
</dbReference>
<gene>
    <name evidence="1" type="ORF">CHS0354_008476</name>
</gene>
<sequence length="374" mass="43571">MLFLNYFKVQKDTVKFLIVLLLEFAVLKHIDIHLNNKLQRQFRLQQKSDRNADVMVHAHALAALINSSRNVSESGNFANFRKASPEHWNPEPSVPRSLLRGRNSAVNNITQNNKISAHRRRISAVKNITQNSKISVVQIQKLKQRKMINGNNASVHESRSIISKRKLRNYEMSYHRWNQTHRCIIPSGRRMLMPIEDLFCLKMPKLLQNFKNPCWYAMSPNSQRPTLRCLPYFHVFGVCKSGTSDLFLRILHHPQIVPCTGALHKETWYWTWKRYGVSGIKHKPAEIVSFNEYLDLFNTTKIQSYSVSLKGGEIYFPSVTGHGDPMDFWDHTMWRSIPQNNYLADEPDVLAPDLIRHINPDVKLILILRNPIER</sequence>
<accession>A0AAE0VGS7</accession>
<reference evidence="1" key="1">
    <citation type="journal article" date="2021" name="Genome Biol. Evol.">
        <title>A High-Quality Reference Genome for a Parasitic Bivalve with Doubly Uniparental Inheritance (Bivalvia: Unionida).</title>
        <authorList>
            <person name="Smith C.H."/>
        </authorList>
    </citation>
    <scope>NUCLEOTIDE SEQUENCE</scope>
    <source>
        <strain evidence="1">CHS0354</strain>
    </source>
</reference>
<name>A0AAE0VGS7_9BIVA</name>
<dbReference type="GO" id="GO:0019319">
    <property type="term" value="P:hexose biosynthetic process"/>
    <property type="evidence" value="ECO:0007669"/>
    <property type="project" value="TreeGrafter"/>
</dbReference>
<dbReference type="GO" id="GO:0050659">
    <property type="term" value="F:N-acetylgalactosamine 4-sulfate 6-O-sulfotransferase activity"/>
    <property type="evidence" value="ECO:0007669"/>
    <property type="project" value="TreeGrafter"/>
</dbReference>
<dbReference type="Gene3D" id="3.40.50.300">
    <property type="entry name" value="P-loop containing nucleotide triphosphate hydrolases"/>
    <property type="match status" value="1"/>
</dbReference>
<reference evidence="1" key="3">
    <citation type="submission" date="2023-05" db="EMBL/GenBank/DDBJ databases">
        <authorList>
            <person name="Smith C.H."/>
        </authorList>
    </citation>
    <scope>NUCLEOTIDE SEQUENCE</scope>
    <source>
        <strain evidence="1">CHS0354</strain>
        <tissue evidence="1">Mantle</tissue>
    </source>
</reference>
<dbReference type="InterPro" id="IPR027417">
    <property type="entry name" value="P-loop_NTPase"/>
</dbReference>
<comment type="caution">
    <text evidence="1">The sequence shown here is derived from an EMBL/GenBank/DDBJ whole genome shotgun (WGS) entry which is preliminary data.</text>
</comment>